<dbReference type="GO" id="GO:0008240">
    <property type="term" value="F:tripeptidyl-peptidase activity"/>
    <property type="evidence" value="ECO:0007669"/>
    <property type="project" value="UniProtKB-EC"/>
</dbReference>
<dbReference type="InterPro" id="IPR015366">
    <property type="entry name" value="S53_propep"/>
</dbReference>
<dbReference type="CDD" id="cd11377">
    <property type="entry name" value="Pro-peptidase_S53"/>
    <property type="match status" value="1"/>
</dbReference>
<dbReference type="PANTHER" id="PTHR14218:SF19">
    <property type="entry name" value="SERINE PROTEASE AORO, PUTATIVE (AFU_ORTHOLOGUE AFUA_6G10250)-RELATED"/>
    <property type="match status" value="1"/>
</dbReference>
<dbReference type="SUPFAM" id="SSF54897">
    <property type="entry name" value="Protease propeptides/inhibitors"/>
    <property type="match status" value="1"/>
</dbReference>
<keyword evidence="11 15" id="KW-0106">Calcium</keyword>
<comment type="function">
    <text evidence="2">Secreted tripeptidyl-peptidase which degrades proteins at acidic pHs and is involved in virulence.</text>
</comment>
<feature type="active site" description="Charge relay system" evidence="15">
    <location>
        <position position="307"/>
    </location>
</feature>
<sequence>MRVLSSLFALALFATASAVPARQSSHRAVLESRHHLPAGWTKRGGLNKRGEVPVRINLRQNNLERSEELLMDVSDPESPNYGKHYTAKQVADLFAPSKESVETVKGWLREASVASHRVKYNHGQGSVTLNMTVAELEELLHAEYDIYEHDTGALHVACESYSVPATVKHHVDFITPTLHFNVPLSKRDENAHSGASKAALIGQPGHSAVQPHQGAAVESIFTDLRNCSKQTTLDCLRALYKIDYEPVVKDKNSYGIVEYTPQAYVPSDLDLFFKNFSRGTIGYRPKLVSFDGGVVQNNQTGFDFNVESNLDLQYAIGLVHPAPVTLYQVGDLVEGASFNNFLDGIDSSYCGGDDPNLDGIYPDPSNATGSYKGPEDCGTAKPTYVISISYSINEAETTPAYEERQCNEYMKLGMQGVTVFYSSGDHGVAGRRGYCIDPVTGAFSPNGTRFTPSFPSTCPWVTSVGATQINPNSTVFDPEGACEQFIYSGGGFSDVFPMPEYQKTAVAKYFKDYNPPYTAKQYNNSQMTRGFPDISANGANYVTAIDGNFSLVYGTSASSPVAGSIFTLINDARLALGLRPIGFINPVLYKNAWALNDITMGGNQGCGTPGFTAVPGWDPVTGLGTPNFEKLRDLFLTLLFSA</sequence>
<dbReference type="AlphaFoldDB" id="A0A067LYP0"/>
<feature type="binding site" evidence="15">
    <location>
        <position position="616"/>
    </location>
    <ligand>
        <name>Ca(2+)</name>
        <dbReference type="ChEBI" id="CHEBI:29108"/>
    </ligand>
</feature>
<keyword evidence="5" id="KW-0964">Secreted</keyword>
<feature type="domain" description="Peptidase S53" evidence="17">
    <location>
        <begin position="230"/>
        <end position="638"/>
    </location>
</feature>
<feature type="active site" description="Charge relay system" evidence="15">
    <location>
        <position position="556"/>
    </location>
</feature>
<keyword evidence="9 15" id="KW-0378">Hydrolase</keyword>
<evidence type="ECO:0000256" key="3">
    <source>
        <dbReference type="ARBA" id="ARBA00004239"/>
    </source>
</evidence>
<dbReference type="GO" id="GO:0004252">
    <property type="term" value="F:serine-type endopeptidase activity"/>
    <property type="evidence" value="ECO:0007669"/>
    <property type="project" value="UniProtKB-UniRule"/>
</dbReference>
<dbReference type="FunFam" id="3.40.50.200:FF:000015">
    <property type="entry name" value="Tripeptidyl peptidase A"/>
    <property type="match status" value="1"/>
</dbReference>
<dbReference type="MEROPS" id="S53.007"/>
<keyword evidence="19" id="KW-1185">Reference proteome</keyword>
<dbReference type="CDD" id="cd04056">
    <property type="entry name" value="Peptidases_S53"/>
    <property type="match status" value="1"/>
</dbReference>
<keyword evidence="14" id="KW-0325">Glycoprotein</keyword>
<evidence type="ECO:0000256" key="12">
    <source>
        <dbReference type="ARBA" id="ARBA00023026"/>
    </source>
</evidence>
<dbReference type="InterPro" id="IPR000209">
    <property type="entry name" value="Peptidase_S8/S53_dom"/>
</dbReference>
<dbReference type="GO" id="GO:0046872">
    <property type="term" value="F:metal ion binding"/>
    <property type="evidence" value="ECO:0007669"/>
    <property type="project" value="UniProtKB-UniRule"/>
</dbReference>
<dbReference type="GO" id="GO:0005576">
    <property type="term" value="C:extracellular region"/>
    <property type="evidence" value="ECO:0007669"/>
    <property type="project" value="UniProtKB-SubCell"/>
</dbReference>
<evidence type="ECO:0000313" key="18">
    <source>
        <dbReference type="EMBL" id="KDQ07495.1"/>
    </source>
</evidence>
<evidence type="ECO:0000256" key="9">
    <source>
        <dbReference type="ARBA" id="ARBA00022801"/>
    </source>
</evidence>
<dbReference type="OrthoDB" id="409122at2759"/>
<dbReference type="PANTHER" id="PTHR14218">
    <property type="entry name" value="PROTEASE S8 TRIPEPTIDYL PEPTIDASE I CLN2"/>
    <property type="match status" value="1"/>
</dbReference>
<keyword evidence="13" id="KW-0865">Zymogen</keyword>
<dbReference type="Gene3D" id="3.40.50.200">
    <property type="entry name" value="Peptidase S8/S53 domain"/>
    <property type="match status" value="1"/>
</dbReference>
<evidence type="ECO:0000256" key="4">
    <source>
        <dbReference type="ARBA" id="ARBA00012462"/>
    </source>
</evidence>
<evidence type="ECO:0000256" key="10">
    <source>
        <dbReference type="ARBA" id="ARBA00022825"/>
    </source>
</evidence>
<comment type="catalytic activity">
    <reaction evidence="1">
        <text>Release of an N-terminal tripeptide from a polypeptide.</text>
        <dbReference type="EC" id="3.4.14.10"/>
    </reaction>
</comment>
<dbReference type="SUPFAM" id="SSF52743">
    <property type="entry name" value="Subtilisin-like"/>
    <property type="match status" value="1"/>
</dbReference>
<dbReference type="Pfam" id="PF00082">
    <property type="entry name" value="Peptidase_S8"/>
    <property type="match status" value="1"/>
</dbReference>
<dbReference type="InterPro" id="IPR050819">
    <property type="entry name" value="Tripeptidyl-peptidase_I"/>
</dbReference>
<accession>A0A067LYP0</accession>
<proteinExistence type="predicted"/>
<protein>
    <recommendedName>
        <fullName evidence="4">tripeptidyl-peptidase II</fullName>
        <ecNumber evidence="4">3.4.14.10</ecNumber>
    </recommendedName>
</protein>
<keyword evidence="7 15" id="KW-0479">Metal-binding</keyword>
<evidence type="ECO:0000313" key="19">
    <source>
        <dbReference type="Proteomes" id="UP000027195"/>
    </source>
</evidence>
<evidence type="ECO:0000256" key="11">
    <source>
        <dbReference type="ARBA" id="ARBA00022837"/>
    </source>
</evidence>
<comment type="subcellular location">
    <subcellularLocation>
        <location evidence="3">Secreted</location>
        <location evidence="3">Extracellular space</location>
    </subcellularLocation>
</comment>
<name>A0A067LYP0_BOTB1</name>
<gene>
    <name evidence="18" type="ORF">BOTBODRAFT_609300</name>
</gene>
<reference evidence="19" key="1">
    <citation type="journal article" date="2014" name="Proc. Natl. Acad. Sci. U.S.A.">
        <title>Extensive sampling of basidiomycete genomes demonstrates inadequacy of the white-rot/brown-rot paradigm for wood decay fungi.</title>
        <authorList>
            <person name="Riley R."/>
            <person name="Salamov A.A."/>
            <person name="Brown D.W."/>
            <person name="Nagy L.G."/>
            <person name="Floudas D."/>
            <person name="Held B.W."/>
            <person name="Levasseur A."/>
            <person name="Lombard V."/>
            <person name="Morin E."/>
            <person name="Otillar R."/>
            <person name="Lindquist E.A."/>
            <person name="Sun H."/>
            <person name="LaButti K.M."/>
            <person name="Schmutz J."/>
            <person name="Jabbour D."/>
            <person name="Luo H."/>
            <person name="Baker S.E."/>
            <person name="Pisabarro A.G."/>
            <person name="Walton J.D."/>
            <person name="Blanchette R.A."/>
            <person name="Henrissat B."/>
            <person name="Martin F."/>
            <person name="Cullen D."/>
            <person name="Hibbett D.S."/>
            <person name="Grigoriev I.V."/>
        </authorList>
    </citation>
    <scope>NUCLEOTIDE SEQUENCE [LARGE SCALE GENOMIC DNA]</scope>
    <source>
        <strain evidence="19">FD-172 SS1</strain>
    </source>
</reference>
<keyword evidence="6 15" id="KW-0645">Protease</keyword>
<dbReference type="GO" id="GO:0006508">
    <property type="term" value="P:proteolysis"/>
    <property type="evidence" value="ECO:0007669"/>
    <property type="project" value="UniProtKB-KW"/>
</dbReference>
<organism evidence="18 19">
    <name type="scientific">Botryobasidium botryosum (strain FD-172 SS1)</name>
    <dbReference type="NCBI Taxonomy" id="930990"/>
    <lineage>
        <taxon>Eukaryota</taxon>
        <taxon>Fungi</taxon>
        <taxon>Dikarya</taxon>
        <taxon>Basidiomycota</taxon>
        <taxon>Agaricomycotina</taxon>
        <taxon>Agaricomycetes</taxon>
        <taxon>Cantharellales</taxon>
        <taxon>Botryobasidiaceae</taxon>
        <taxon>Botryobasidium</taxon>
    </lineage>
</organism>
<dbReference type="Pfam" id="PF09286">
    <property type="entry name" value="Pro-kuma_activ"/>
    <property type="match status" value="1"/>
</dbReference>
<evidence type="ECO:0000256" key="5">
    <source>
        <dbReference type="ARBA" id="ARBA00022525"/>
    </source>
</evidence>
<evidence type="ECO:0000259" key="17">
    <source>
        <dbReference type="PROSITE" id="PS51695"/>
    </source>
</evidence>
<dbReference type="PROSITE" id="PS51695">
    <property type="entry name" value="SEDOLISIN"/>
    <property type="match status" value="1"/>
</dbReference>
<evidence type="ECO:0000256" key="1">
    <source>
        <dbReference type="ARBA" id="ARBA00001910"/>
    </source>
</evidence>
<dbReference type="EC" id="3.4.14.10" evidence="4"/>
<feature type="binding site" evidence="15">
    <location>
        <position position="597"/>
    </location>
    <ligand>
        <name>Ca(2+)</name>
        <dbReference type="ChEBI" id="CHEBI:29108"/>
    </ligand>
</feature>
<dbReference type="InterPro" id="IPR036852">
    <property type="entry name" value="Peptidase_S8/S53_dom_sf"/>
</dbReference>
<feature type="active site" description="Charge relay system" evidence="15">
    <location>
        <position position="311"/>
    </location>
</feature>
<evidence type="ECO:0000256" key="16">
    <source>
        <dbReference type="SAM" id="SignalP"/>
    </source>
</evidence>
<keyword evidence="8 16" id="KW-0732">Signal</keyword>
<dbReference type="EMBL" id="KL198106">
    <property type="protein sequence ID" value="KDQ07495.1"/>
    <property type="molecule type" value="Genomic_DNA"/>
</dbReference>
<keyword evidence="10 15" id="KW-0720">Serine protease</keyword>
<dbReference type="InterPro" id="IPR030400">
    <property type="entry name" value="Sedolisin_dom"/>
</dbReference>
<evidence type="ECO:0000256" key="15">
    <source>
        <dbReference type="PROSITE-ProRule" id="PRU01032"/>
    </source>
</evidence>
<feature type="chain" id="PRO_5001640967" description="tripeptidyl-peptidase II" evidence="16">
    <location>
        <begin position="19"/>
        <end position="642"/>
    </location>
</feature>
<dbReference type="STRING" id="930990.A0A067LYP0"/>
<feature type="binding site" evidence="15">
    <location>
        <position position="598"/>
    </location>
    <ligand>
        <name>Ca(2+)</name>
        <dbReference type="ChEBI" id="CHEBI:29108"/>
    </ligand>
</feature>
<dbReference type="HOGENOM" id="CLU_013783_4_0_1"/>
<feature type="binding site" evidence="15">
    <location>
        <position position="618"/>
    </location>
    <ligand>
        <name>Ca(2+)</name>
        <dbReference type="ChEBI" id="CHEBI:29108"/>
    </ligand>
</feature>
<comment type="cofactor">
    <cofactor evidence="15">
        <name>Ca(2+)</name>
        <dbReference type="ChEBI" id="CHEBI:29108"/>
    </cofactor>
    <text evidence="15">Binds 1 Ca(2+) ion per subunit.</text>
</comment>
<evidence type="ECO:0000256" key="6">
    <source>
        <dbReference type="ARBA" id="ARBA00022670"/>
    </source>
</evidence>
<evidence type="ECO:0000256" key="8">
    <source>
        <dbReference type="ARBA" id="ARBA00022729"/>
    </source>
</evidence>
<dbReference type="InParanoid" id="A0A067LYP0"/>
<evidence type="ECO:0000256" key="2">
    <source>
        <dbReference type="ARBA" id="ARBA00002451"/>
    </source>
</evidence>
<dbReference type="SMART" id="SM00944">
    <property type="entry name" value="Pro-kuma_activ"/>
    <property type="match status" value="1"/>
</dbReference>
<evidence type="ECO:0000256" key="14">
    <source>
        <dbReference type="ARBA" id="ARBA00023180"/>
    </source>
</evidence>
<feature type="signal peptide" evidence="16">
    <location>
        <begin position="1"/>
        <end position="18"/>
    </location>
</feature>
<evidence type="ECO:0000256" key="7">
    <source>
        <dbReference type="ARBA" id="ARBA00022723"/>
    </source>
</evidence>
<evidence type="ECO:0000256" key="13">
    <source>
        <dbReference type="ARBA" id="ARBA00023145"/>
    </source>
</evidence>
<keyword evidence="12" id="KW-0843">Virulence</keyword>
<dbReference type="Proteomes" id="UP000027195">
    <property type="component" value="Unassembled WGS sequence"/>
</dbReference>